<dbReference type="SMART" id="SM00028">
    <property type="entry name" value="TPR"/>
    <property type="match status" value="2"/>
</dbReference>
<reference evidence="4 5" key="1">
    <citation type="journal article" date="2019" name="Nat. Microbiol.">
        <title>Mediterranean grassland soil C-N compound turnover is dependent on rainfall and depth, and is mediated by genomically divergent microorganisms.</title>
        <authorList>
            <person name="Diamond S."/>
            <person name="Andeer P.F."/>
            <person name="Li Z."/>
            <person name="Crits-Christoph A."/>
            <person name="Burstein D."/>
            <person name="Anantharaman K."/>
            <person name="Lane K.R."/>
            <person name="Thomas B.C."/>
            <person name="Pan C."/>
            <person name="Northen T.R."/>
            <person name="Banfield J.F."/>
        </authorList>
    </citation>
    <scope>NUCLEOTIDE SEQUENCE [LARGE SCALE GENOMIC DNA]</scope>
    <source>
        <strain evidence="4">WS_2</strain>
    </source>
</reference>
<dbReference type="Gene3D" id="1.25.40.10">
    <property type="entry name" value="Tetratricopeptide repeat domain"/>
    <property type="match status" value="1"/>
</dbReference>
<feature type="transmembrane region" description="Helical" evidence="3">
    <location>
        <begin position="231"/>
        <end position="249"/>
    </location>
</feature>
<keyword evidence="3" id="KW-0812">Transmembrane</keyword>
<organism evidence="4 5">
    <name type="scientific">Eiseniibacteriota bacterium</name>
    <dbReference type="NCBI Taxonomy" id="2212470"/>
    <lineage>
        <taxon>Bacteria</taxon>
        <taxon>Candidatus Eiseniibacteriota</taxon>
    </lineage>
</organism>
<evidence type="ECO:0000256" key="2">
    <source>
        <dbReference type="SAM" id="MobiDB-lite"/>
    </source>
</evidence>
<comment type="caution">
    <text evidence="4">The sequence shown here is derived from an EMBL/GenBank/DDBJ whole genome shotgun (WGS) entry which is preliminary data.</text>
</comment>
<dbReference type="InterPro" id="IPR019734">
    <property type="entry name" value="TPR_rpt"/>
</dbReference>
<feature type="transmembrane region" description="Helical" evidence="3">
    <location>
        <begin position="178"/>
        <end position="199"/>
    </location>
</feature>
<feature type="transmembrane region" description="Helical" evidence="3">
    <location>
        <begin position="395"/>
        <end position="413"/>
    </location>
</feature>
<feature type="transmembrane region" description="Helical" evidence="3">
    <location>
        <begin position="451"/>
        <end position="471"/>
    </location>
</feature>
<evidence type="ECO:0000313" key="5">
    <source>
        <dbReference type="Proteomes" id="UP000317716"/>
    </source>
</evidence>
<dbReference type="PROSITE" id="PS50005">
    <property type="entry name" value="TPR"/>
    <property type="match status" value="1"/>
</dbReference>
<feature type="transmembrane region" description="Helical" evidence="3">
    <location>
        <begin position="105"/>
        <end position="124"/>
    </location>
</feature>
<feature type="transmembrane region" description="Helical" evidence="3">
    <location>
        <begin position="206"/>
        <end position="225"/>
    </location>
</feature>
<dbReference type="Proteomes" id="UP000317716">
    <property type="component" value="Unassembled WGS sequence"/>
</dbReference>
<evidence type="ECO:0000256" key="3">
    <source>
        <dbReference type="SAM" id="Phobius"/>
    </source>
</evidence>
<protein>
    <submittedName>
        <fullName evidence="4">Tetratricopeptide repeat protein</fullName>
    </submittedName>
</protein>
<accession>A0A538S7A4</accession>
<feature type="transmembrane region" description="Helical" evidence="3">
    <location>
        <begin position="66"/>
        <end position="84"/>
    </location>
</feature>
<dbReference type="InterPro" id="IPR011990">
    <property type="entry name" value="TPR-like_helical_dom_sf"/>
</dbReference>
<feature type="transmembrane region" description="Helical" evidence="3">
    <location>
        <begin position="299"/>
        <end position="318"/>
    </location>
</feature>
<name>A0A538S7A4_UNCEI</name>
<dbReference type="AlphaFoldDB" id="A0A538S7A4"/>
<feature type="transmembrane region" description="Helical" evidence="3">
    <location>
        <begin position="355"/>
        <end position="375"/>
    </location>
</feature>
<feature type="repeat" description="TPR" evidence="1">
    <location>
        <begin position="531"/>
        <end position="564"/>
    </location>
</feature>
<feature type="transmembrane region" description="Helical" evidence="3">
    <location>
        <begin position="256"/>
        <end position="279"/>
    </location>
</feature>
<feature type="compositionally biased region" description="Basic and acidic residues" evidence="2">
    <location>
        <begin position="10"/>
        <end position="23"/>
    </location>
</feature>
<proteinExistence type="predicted"/>
<keyword evidence="1" id="KW-0802">TPR repeat</keyword>
<evidence type="ECO:0000256" key="1">
    <source>
        <dbReference type="PROSITE-ProRule" id="PRU00339"/>
    </source>
</evidence>
<keyword evidence="3" id="KW-0472">Membrane</keyword>
<sequence length="616" mass="65238">MTARKRAGARTRETTPGRARETPASRPRQSAAPRLLILSLALALALRAAASLLPFPGVWGLDTLRVWPRWQAIAIVLVGAAGFVPSIARGLERAMEALGSLGGRASYALDGVLGVCVGLALYNLRDPVQWVGDLTTRNAQLTLGAPIAKVFPQAAPLDRWVNIVIPRHIMGPGLDGSAALYLVGAIVGGLFTIVALSYLRAIGGTRATMVASAALVLGGGYMLHFAGYDKFGPLLVGIALAAYGAVRLAREGRDAWALGTGIVVCLLSHRSGFLLVPAAAWALAQALRRAPDRRARIEVMAAAAAIVVAAGFMLPKALHLLETIDRKQNLEGPPTAGGAFLVRIIAAAATRSVDALNLLFLLVPLWPAGVAAAWLGRRAGAAGVQSQDAAARFSLVPVALLAVAPQAALLLVARGAQGASRDWDMHVGAELVVALATAAGLLAIWRRVGASGSLAPVVTTALASAVALWGTQMSERLQLARIQQQLSDRGAWTDGAWARAHDFLGVRALQQQRAEEAIRELEAAAEVAPNPRFFFQIGIAQRMLMRFDEARASFEKAHRLDPKLADAWVGFALLAFDARDWRKVEACAESALVYAPHRKDAKEIRDKARLAREAGP</sequence>
<gene>
    <name evidence="4" type="ORF">E6K72_14180</name>
</gene>
<dbReference type="SUPFAM" id="SSF48452">
    <property type="entry name" value="TPR-like"/>
    <property type="match status" value="1"/>
</dbReference>
<evidence type="ECO:0000313" key="4">
    <source>
        <dbReference type="EMBL" id="TMQ47268.1"/>
    </source>
</evidence>
<feature type="region of interest" description="Disordered" evidence="2">
    <location>
        <begin position="1"/>
        <end position="28"/>
    </location>
</feature>
<feature type="transmembrane region" description="Helical" evidence="3">
    <location>
        <begin position="425"/>
        <end position="445"/>
    </location>
</feature>
<keyword evidence="3" id="KW-1133">Transmembrane helix</keyword>
<dbReference type="EMBL" id="VBOS01000541">
    <property type="protein sequence ID" value="TMQ47268.1"/>
    <property type="molecule type" value="Genomic_DNA"/>
</dbReference>